<feature type="transmembrane region" description="Helical" evidence="1">
    <location>
        <begin position="164"/>
        <end position="182"/>
    </location>
</feature>
<proteinExistence type="predicted"/>
<dbReference type="RefSeq" id="WP_250428220.1">
    <property type="nucleotide sequence ID" value="NZ_JALPRR010000001.1"/>
</dbReference>
<feature type="transmembrane region" description="Helical" evidence="1">
    <location>
        <begin position="194"/>
        <end position="216"/>
    </location>
</feature>
<gene>
    <name evidence="2" type="ORF">ACFSKP_09310</name>
</gene>
<organism evidence="2 3">
    <name type="scientific">Pontibacter ruber</name>
    <dbReference type="NCBI Taxonomy" id="1343895"/>
    <lineage>
        <taxon>Bacteria</taxon>
        <taxon>Pseudomonadati</taxon>
        <taxon>Bacteroidota</taxon>
        <taxon>Cytophagia</taxon>
        <taxon>Cytophagales</taxon>
        <taxon>Hymenobacteraceae</taxon>
        <taxon>Pontibacter</taxon>
    </lineage>
</organism>
<keyword evidence="1" id="KW-0472">Membrane</keyword>
<comment type="caution">
    <text evidence="2">The sequence shown here is derived from an EMBL/GenBank/DDBJ whole genome shotgun (WGS) entry which is preliminary data.</text>
</comment>
<dbReference type="EMBL" id="JBHUIM010000001">
    <property type="protein sequence ID" value="MFD2246450.1"/>
    <property type="molecule type" value="Genomic_DNA"/>
</dbReference>
<accession>A0ABW5CWK9</accession>
<sequence>MRQQPTSGTTAFRIAYPRTGLKWLPVIISILLSLASCRPPLATTSPRYLPDGKYKIKEGGKVREATVFNYNDTAFLLLDNGRTLIPAAKYLDANIKSAFVNKAFGLNVITVPFKFRPAKGDEPHQLNTTFNAALAAGFRSDRYTYKKVTLAPGVQKRDRFHSGYGGSLFLGAGTVLVRNAFIQNALPHDYDGLVVYYGGSLVLGLGRFNTGIALGFDLLTDKYAKQWLYQNEPWIGAVLGVKL</sequence>
<keyword evidence="1" id="KW-0812">Transmembrane</keyword>
<reference evidence="3" key="1">
    <citation type="journal article" date="2019" name="Int. J. Syst. Evol. Microbiol.">
        <title>The Global Catalogue of Microorganisms (GCM) 10K type strain sequencing project: providing services to taxonomists for standard genome sequencing and annotation.</title>
        <authorList>
            <consortium name="The Broad Institute Genomics Platform"/>
            <consortium name="The Broad Institute Genome Sequencing Center for Infectious Disease"/>
            <person name="Wu L."/>
            <person name="Ma J."/>
        </authorList>
    </citation>
    <scope>NUCLEOTIDE SEQUENCE [LARGE SCALE GENOMIC DNA]</scope>
    <source>
        <strain evidence="3">CGMCC 4.1782</strain>
    </source>
</reference>
<feature type="transmembrane region" description="Helical" evidence="1">
    <location>
        <begin position="20"/>
        <end position="37"/>
    </location>
</feature>
<keyword evidence="1" id="KW-1133">Transmembrane helix</keyword>
<name>A0ABW5CWK9_9BACT</name>
<evidence type="ECO:0008006" key="4">
    <source>
        <dbReference type="Google" id="ProtNLM"/>
    </source>
</evidence>
<evidence type="ECO:0000313" key="3">
    <source>
        <dbReference type="Proteomes" id="UP001597374"/>
    </source>
</evidence>
<dbReference type="Proteomes" id="UP001597374">
    <property type="component" value="Unassembled WGS sequence"/>
</dbReference>
<keyword evidence="3" id="KW-1185">Reference proteome</keyword>
<evidence type="ECO:0000313" key="2">
    <source>
        <dbReference type="EMBL" id="MFD2246450.1"/>
    </source>
</evidence>
<evidence type="ECO:0000256" key="1">
    <source>
        <dbReference type="SAM" id="Phobius"/>
    </source>
</evidence>
<protein>
    <recommendedName>
        <fullName evidence="4">DUF3575 domain-containing protein</fullName>
    </recommendedName>
</protein>